<evidence type="ECO:0000313" key="1">
    <source>
        <dbReference type="EMBL" id="KAH6928115.1"/>
    </source>
</evidence>
<keyword evidence="2" id="KW-1185">Reference proteome</keyword>
<gene>
    <name evidence="1" type="ORF">HPB50_012104</name>
</gene>
<sequence length="1759" mass="196390">MADRDEAATSRYGRRSPLARPRSRGGGHSAGRSQRRPSAWDYLTSFLGRSATSNSRGPTRHMRRRWAGVRWRSGTRKRGRWGRLGSTRSVSVTSDIAGSTTEKNGEAQRGAFADAYAARSGAFAQQLANALRNPAPPRFPPPAVQPPEKRLRDAAVEEDTVVAKSSDLRALSASSPPGPTGAPRPLPSTTQPPLHQPQPAGTQSPLPPTPTPSQQQPLPALQEPPLASHQQQPILEPPQAAPPQRPPLLPLQSTPAPPQLPQMQPLLHPRALLVAPPASVAAKVSKGTWAYEAGGALPPTAMLDRDAILTAPADSKTSDAGPGSQASWFAHTVVDDSAGANYDNGDERWAETNFPLDRYRYGDARRDSNLSTRRHEKLRSSISLHRRRGRSRNQRKYYEYEDEDSDSESDSELSSDDSDDNESPSLRSRNRCRRKHRRRHAKRCRCYRRSICECDEILQRLSRPPADFARKWVSQLGETGDQQTLNGGFPDFYEEVTEDYLAPGHPDYSAAAFGGPVVRRTRTVLPYGDRDIFLPHAQSSKIGRLASTRQWKSGQEQPWSAFGNWMPERPPDIHMLAGGGQQALSGSAYVYEDRTFDERYAVPPYGTVPAEFFCGMCGYLGCPGDCWTWANQPRSELEERLRLDERQRLDFEERARMQERIDRLEERMWMYNCWASRWGRRPIRDDVDLFEGHGTVDEQFDGKSYTSASEYYGRTDPNEAASFAAYGADPYVWLKRDEMQRLRRQSLLSYSDQVKSEDKSKRYLREKSASRDRRGSWEQPRCSLTDDAHRGSSNSIASGSNRKSKKGKRRKKGQRATDETSDDAEEPLTDAKAFRWDSATLLPVAPFVWSTSKPPTSTRRRKSVSYGHGATEDSTQDKIAEEELSTVHSLDQAGMSRRRSAAAVAKPLNRRASLIADEEKQCENTKGTSDLSLRHYETAVGTSGSEAKEADAKPGKPVGLDKSASTVKTVAQQTDAPPEKMQEAAPNMPAVPLQKPEEAAHDAGSQEMYAAAYGGDAEKDMQDVTLSSTNLFPETGVVCIISLLALVWIVIVLVTSAVIHSDYLTETTPATTPPWQTPSGARPGEHNDSLEPYYCHTVRCLREGDYLRSLISGFERPCDNFYRHVCDRWSHVVGRTFPPEAVSTDTQLQSVIQHTLVSLIENVGPGANVKPASDLLNACGDRSQANSRSIDQVKGLFQKWSIRKWPVGSYDDGRLEDVWSLAGDLVRDLDLAVIAGLTVAFNPANIKTGIVAFFQADPLPVLYLDDDRDLLTAAFREAVTAFGVTDAAHVDVLLQEALSSFSILDSVLDVDASTEAAKVSTLWRLDSGYSSLVSAALGSHTVLDVSSPVLLLNAPFLEVYLPTTLRNVSTPPRIFLNHLGFRALVRIAAFLPDNLTALRQLSLLESTGFRAPPDHVTLCTRAVERAMPMCVLKALAVPLSRTSKGVWQRHSILDLQTIFLRGLRRVRWIDELSLYTLSFRLQRWRFDSLYPTDLAWDSSPCGLISPSHMAPVERLVDAFSQRLRAVPRQLQASPGWRVIPPLSVWPLLDLPALAVRVPLGLLNSSLPSNDTLSTFQLAARVAARLYTAIVPLLYTGTVYDREAALDISSDSQRRLDDLRECLLADWNSVRRRLQLTPPSRMLNAQRWFRDWLLEQAAGVHLALYAFRELLHVGRIWRIDFRLANLKHVSSTKLFFLYYALDHCERSSELYQRRRMRLHVPPASLRVVLPLRHLRPFADEFQCAHRDLMKADAPCRIFDL</sequence>
<comment type="caution">
    <text evidence="1">The sequence shown here is derived from an EMBL/GenBank/DDBJ whole genome shotgun (WGS) entry which is preliminary data.</text>
</comment>
<name>A0ACB7S0V0_HYAAI</name>
<protein>
    <submittedName>
        <fullName evidence="1">Uncharacterized protein</fullName>
    </submittedName>
</protein>
<accession>A0ACB7S0V0</accession>
<reference evidence="1" key="1">
    <citation type="submission" date="2020-05" db="EMBL/GenBank/DDBJ databases">
        <title>Large-scale comparative analyses of tick genomes elucidate their genetic diversity and vector capacities.</title>
        <authorList>
            <person name="Jia N."/>
            <person name="Wang J."/>
            <person name="Shi W."/>
            <person name="Du L."/>
            <person name="Sun Y."/>
            <person name="Zhan W."/>
            <person name="Jiang J."/>
            <person name="Wang Q."/>
            <person name="Zhang B."/>
            <person name="Ji P."/>
            <person name="Sakyi L.B."/>
            <person name="Cui X."/>
            <person name="Yuan T."/>
            <person name="Jiang B."/>
            <person name="Yang W."/>
            <person name="Lam T.T.-Y."/>
            <person name="Chang Q."/>
            <person name="Ding S."/>
            <person name="Wang X."/>
            <person name="Zhu J."/>
            <person name="Ruan X."/>
            <person name="Zhao L."/>
            <person name="Wei J."/>
            <person name="Que T."/>
            <person name="Du C."/>
            <person name="Cheng J."/>
            <person name="Dai P."/>
            <person name="Han X."/>
            <person name="Huang E."/>
            <person name="Gao Y."/>
            <person name="Liu J."/>
            <person name="Shao H."/>
            <person name="Ye R."/>
            <person name="Li L."/>
            <person name="Wei W."/>
            <person name="Wang X."/>
            <person name="Wang C."/>
            <person name="Yang T."/>
            <person name="Huo Q."/>
            <person name="Li W."/>
            <person name="Guo W."/>
            <person name="Chen H."/>
            <person name="Zhou L."/>
            <person name="Ni X."/>
            <person name="Tian J."/>
            <person name="Zhou Y."/>
            <person name="Sheng Y."/>
            <person name="Liu T."/>
            <person name="Pan Y."/>
            <person name="Xia L."/>
            <person name="Li J."/>
            <person name="Zhao F."/>
            <person name="Cao W."/>
        </authorList>
    </citation>
    <scope>NUCLEOTIDE SEQUENCE</scope>
    <source>
        <strain evidence="1">Hyas-2018</strain>
    </source>
</reference>
<dbReference type="Proteomes" id="UP000821845">
    <property type="component" value="Chromosome 6"/>
</dbReference>
<proteinExistence type="predicted"/>
<evidence type="ECO:0000313" key="2">
    <source>
        <dbReference type="Proteomes" id="UP000821845"/>
    </source>
</evidence>
<organism evidence="1 2">
    <name type="scientific">Hyalomma asiaticum</name>
    <name type="common">Tick</name>
    <dbReference type="NCBI Taxonomy" id="266040"/>
    <lineage>
        <taxon>Eukaryota</taxon>
        <taxon>Metazoa</taxon>
        <taxon>Ecdysozoa</taxon>
        <taxon>Arthropoda</taxon>
        <taxon>Chelicerata</taxon>
        <taxon>Arachnida</taxon>
        <taxon>Acari</taxon>
        <taxon>Parasitiformes</taxon>
        <taxon>Ixodida</taxon>
        <taxon>Ixodoidea</taxon>
        <taxon>Ixodidae</taxon>
        <taxon>Hyalomminae</taxon>
        <taxon>Hyalomma</taxon>
    </lineage>
</organism>
<dbReference type="EMBL" id="CM023486">
    <property type="protein sequence ID" value="KAH6928115.1"/>
    <property type="molecule type" value="Genomic_DNA"/>
</dbReference>